<reference evidence="2" key="1">
    <citation type="submission" date="2023-06" db="EMBL/GenBank/DDBJ databases">
        <title>Genome-scale phylogeny and comparative genomics of the fungal order Sordariales.</title>
        <authorList>
            <consortium name="Lawrence Berkeley National Laboratory"/>
            <person name="Hensen N."/>
            <person name="Bonometti L."/>
            <person name="Westerberg I."/>
            <person name="Brannstrom I.O."/>
            <person name="Guillou S."/>
            <person name="Cros-Aarteil S."/>
            <person name="Calhoun S."/>
            <person name="Haridas S."/>
            <person name="Kuo A."/>
            <person name="Mondo S."/>
            <person name="Pangilinan J."/>
            <person name="Riley R."/>
            <person name="LaButti K."/>
            <person name="Andreopoulos B."/>
            <person name="Lipzen A."/>
            <person name="Chen C."/>
            <person name="Yanf M."/>
            <person name="Daum C."/>
            <person name="Ng V."/>
            <person name="Clum A."/>
            <person name="Steindorff A."/>
            <person name="Ohm R."/>
            <person name="Martin F."/>
            <person name="Silar P."/>
            <person name="Natvig D."/>
            <person name="Lalanne C."/>
            <person name="Gautier V."/>
            <person name="Ament-velasquez S.L."/>
            <person name="Kruys A."/>
            <person name="Hutchinson M.I."/>
            <person name="Powell A.J."/>
            <person name="Barry K."/>
            <person name="Miller A.N."/>
            <person name="Grigoriev I.V."/>
            <person name="Debuchy R."/>
            <person name="Gladieux P."/>
            <person name="Thoren M.H."/>
            <person name="Johannesson H."/>
        </authorList>
    </citation>
    <scope>NUCLEOTIDE SEQUENCE</scope>
    <source>
        <strain evidence="2">SMH3187-1</strain>
    </source>
</reference>
<dbReference type="EMBL" id="JAUKUD010000002">
    <property type="protein sequence ID" value="KAK0750927.1"/>
    <property type="molecule type" value="Genomic_DNA"/>
</dbReference>
<dbReference type="AlphaFoldDB" id="A0AA40F4C2"/>
<evidence type="ECO:0008006" key="4">
    <source>
        <dbReference type="Google" id="ProtNLM"/>
    </source>
</evidence>
<feature type="signal peptide" evidence="1">
    <location>
        <begin position="1"/>
        <end position="17"/>
    </location>
</feature>
<feature type="non-terminal residue" evidence="2">
    <location>
        <position position="197"/>
    </location>
</feature>
<sequence>ICRPLLTIALLQGAASALLDAHVTVNIISSISLLHVRALAAREIGGECAVAESVLNACVTSGLVAAGVPAGSQQACLCCTDGAAVAGQYSSCATFLAKESPTETSLLSAIATLYGVCATGSTCAAPSETQAPPPPECTSVANLWRECAESSPQLETAALPELARCLCYDGRGTFNTEFDDYAKTCAPWAQSVAPEDF</sequence>
<proteinExistence type="predicted"/>
<comment type="caution">
    <text evidence="2">The sequence shown here is derived from an EMBL/GenBank/DDBJ whole genome shotgun (WGS) entry which is preliminary data.</text>
</comment>
<dbReference type="Proteomes" id="UP001172155">
    <property type="component" value="Unassembled WGS sequence"/>
</dbReference>
<feature type="non-terminal residue" evidence="2">
    <location>
        <position position="1"/>
    </location>
</feature>
<accession>A0AA40F4C2</accession>
<evidence type="ECO:0000313" key="3">
    <source>
        <dbReference type="Proteomes" id="UP001172155"/>
    </source>
</evidence>
<keyword evidence="3" id="KW-1185">Reference proteome</keyword>
<evidence type="ECO:0000313" key="2">
    <source>
        <dbReference type="EMBL" id="KAK0750927.1"/>
    </source>
</evidence>
<gene>
    <name evidence="2" type="ORF">B0T18DRAFT_289075</name>
</gene>
<protein>
    <recommendedName>
        <fullName evidence="4">Extracellular membrane protein CFEM domain-containing protein</fullName>
    </recommendedName>
</protein>
<organism evidence="2 3">
    <name type="scientific">Schizothecium vesticola</name>
    <dbReference type="NCBI Taxonomy" id="314040"/>
    <lineage>
        <taxon>Eukaryota</taxon>
        <taxon>Fungi</taxon>
        <taxon>Dikarya</taxon>
        <taxon>Ascomycota</taxon>
        <taxon>Pezizomycotina</taxon>
        <taxon>Sordariomycetes</taxon>
        <taxon>Sordariomycetidae</taxon>
        <taxon>Sordariales</taxon>
        <taxon>Schizotheciaceae</taxon>
        <taxon>Schizothecium</taxon>
    </lineage>
</organism>
<name>A0AA40F4C2_9PEZI</name>
<evidence type="ECO:0000256" key="1">
    <source>
        <dbReference type="SAM" id="SignalP"/>
    </source>
</evidence>
<feature type="chain" id="PRO_5041342762" description="Extracellular membrane protein CFEM domain-containing protein" evidence="1">
    <location>
        <begin position="18"/>
        <end position="197"/>
    </location>
</feature>
<keyword evidence="1" id="KW-0732">Signal</keyword>